<evidence type="ECO:0000256" key="2">
    <source>
        <dbReference type="ARBA" id="ARBA00000751"/>
    </source>
</evidence>
<dbReference type="EMBL" id="JTHE03000044">
    <property type="protein sequence ID" value="MCM1982789.1"/>
    <property type="molecule type" value="Genomic_DNA"/>
</dbReference>
<dbReference type="Gene3D" id="1.10.357.40">
    <property type="entry name" value="YbiA-like"/>
    <property type="match status" value="1"/>
</dbReference>
<evidence type="ECO:0000313" key="5">
    <source>
        <dbReference type="Proteomes" id="UP000031561"/>
    </source>
</evidence>
<dbReference type="AlphaFoldDB" id="A0ABD4T2N2"/>
<dbReference type="SUPFAM" id="SSF143990">
    <property type="entry name" value="YbiA-like"/>
    <property type="match status" value="1"/>
</dbReference>
<dbReference type="Proteomes" id="UP000031561">
    <property type="component" value="Unassembled WGS sequence"/>
</dbReference>
<reference evidence="4 5" key="1">
    <citation type="journal article" date="2015" name="Genome Announc.">
        <title>Draft Genome Sequence of Filamentous Marine Cyanobacterium Lyngbya confervoides Strain BDU141951.</title>
        <authorList>
            <person name="Chandrababunaidu M.M."/>
            <person name="Sen D."/>
            <person name="Tripathy S."/>
        </authorList>
    </citation>
    <scope>NUCLEOTIDE SEQUENCE [LARGE SCALE GENOMIC DNA]</scope>
    <source>
        <strain evidence="4 5">BDU141951</strain>
    </source>
</reference>
<proteinExistence type="predicted"/>
<dbReference type="InterPro" id="IPR012816">
    <property type="entry name" value="NADAR"/>
</dbReference>
<comment type="catalytic activity">
    <reaction evidence="2">
        <text>2,5-diamino-6-hydroxy-4-(5-phosphoribosylamino)-pyrimidine + H2O = 2,5,6-triamino-4-hydroxypyrimidine + D-ribose 5-phosphate</text>
        <dbReference type="Rhea" id="RHEA:23436"/>
        <dbReference type="ChEBI" id="CHEBI:15377"/>
        <dbReference type="ChEBI" id="CHEBI:58614"/>
        <dbReference type="ChEBI" id="CHEBI:78346"/>
        <dbReference type="ChEBI" id="CHEBI:137796"/>
    </reaction>
</comment>
<accession>A0ABD4T2N2</accession>
<dbReference type="NCBIfam" id="TIGR02464">
    <property type="entry name" value="ribofla_fusion"/>
    <property type="match status" value="1"/>
</dbReference>
<organism evidence="4 5">
    <name type="scientific">Lyngbya confervoides BDU141951</name>
    <dbReference type="NCBI Taxonomy" id="1574623"/>
    <lineage>
        <taxon>Bacteria</taxon>
        <taxon>Bacillati</taxon>
        <taxon>Cyanobacteriota</taxon>
        <taxon>Cyanophyceae</taxon>
        <taxon>Oscillatoriophycideae</taxon>
        <taxon>Oscillatoriales</taxon>
        <taxon>Microcoleaceae</taxon>
        <taxon>Lyngbya</taxon>
    </lineage>
</organism>
<dbReference type="RefSeq" id="WP_166274782.1">
    <property type="nucleotide sequence ID" value="NZ_JTHE03000044.1"/>
</dbReference>
<comment type="catalytic activity">
    <reaction evidence="1">
        <text>5-amino-6-(5-phospho-D-ribosylamino)uracil + H2O = 5,6-diaminouracil + D-ribose 5-phosphate</text>
        <dbReference type="Rhea" id="RHEA:55020"/>
        <dbReference type="ChEBI" id="CHEBI:15377"/>
        <dbReference type="ChEBI" id="CHEBI:46252"/>
        <dbReference type="ChEBI" id="CHEBI:58453"/>
        <dbReference type="ChEBI" id="CHEBI:78346"/>
    </reaction>
</comment>
<sequence length="151" mass="17466">MTIRFYKVEDPYGCFSNFSPHPIVVEGVHWPTSEHYYQAQKFVGTPHADRCEIIRQAATPEEAAALGRDPQVSVRPDWDEVKRDVMYRAVQTKFSEHAQIRSVLLDTGDEQIVEDSPRDWFWGWGADHQGENHLGKILMEVRDACRRHLSS</sequence>
<dbReference type="InterPro" id="IPR037238">
    <property type="entry name" value="YbiA-like_sf"/>
</dbReference>
<keyword evidence="5" id="KW-1185">Reference proteome</keyword>
<name>A0ABD4T2N2_9CYAN</name>
<evidence type="ECO:0000259" key="3">
    <source>
        <dbReference type="Pfam" id="PF08719"/>
    </source>
</evidence>
<gene>
    <name evidence="4" type="ORF">QQ91_0008130</name>
</gene>
<dbReference type="CDD" id="cd15457">
    <property type="entry name" value="NADAR"/>
    <property type="match status" value="1"/>
</dbReference>
<protein>
    <submittedName>
        <fullName evidence="4">NADAR family protein</fullName>
    </submittedName>
</protein>
<dbReference type="Pfam" id="PF08719">
    <property type="entry name" value="NADAR"/>
    <property type="match status" value="1"/>
</dbReference>
<evidence type="ECO:0000313" key="4">
    <source>
        <dbReference type="EMBL" id="MCM1982789.1"/>
    </source>
</evidence>
<evidence type="ECO:0000256" key="1">
    <source>
        <dbReference type="ARBA" id="ARBA00000022"/>
    </source>
</evidence>
<feature type="domain" description="NADAR" evidence="3">
    <location>
        <begin position="5"/>
        <end position="144"/>
    </location>
</feature>
<comment type="caution">
    <text evidence="4">The sequence shown here is derived from an EMBL/GenBank/DDBJ whole genome shotgun (WGS) entry which is preliminary data.</text>
</comment>